<evidence type="ECO:0000313" key="1">
    <source>
        <dbReference type="EMBL" id="KPL71621.1"/>
    </source>
</evidence>
<evidence type="ECO:0000313" key="2">
    <source>
        <dbReference type="Proteomes" id="UP000050430"/>
    </source>
</evidence>
<dbReference type="STRING" id="229920.ADM99_09045"/>
<sequence length="234" mass="27044">MNDAEGYNERLFSRGIRARMHLARFAWLKQVASSYDCGQPQRVVELGCFDGRSIEWLPFKLALYDGFDANWEGGLDIGRKYYSGKENIHFHQCSTPNEMALHIGRYDIAISLETMEHVPSHMVADYLSILANNTSKAAFFSVPNEIGLPFFAKYAAKKLFYRDSKDEPYSFTEFWNEVIGQTDKVHRNEHKGFDFRQFIQQVENRFVIKKITGIPFYWLPASLSFTIGIVAEPK</sequence>
<gene>
    <name evidence="1" type="ORF">ADM99_09045</name>
</gene>
<name>A0A0P6WRP1_9CHLR</name>
<accession>A0A0P6WRP1</accession>
<dbReference type="SUPFAM" id="SSF53335">
    <property type="entry name" value="S-adenosyl-L-methionine-dependent methyltransferases"/>
    <property type="match status" value="1"/>
</dbReference>
<dbReference type="AlphaFoldDB" id="A0A0P6WRP1"/>
<proteinExistence type="predicted"/>
<keyword evidence="2" id="KW-1185">Reference proteome</keyword>
<dbReference type="RefSeq" id="WP_062420199.1">
    <property type="nucleotide sequence ID" value="NZ_BBYA01000001.1"/>
</dbReference>
<dbReference type="Gene3D" id="3.40.50.150">
    <property type="entry name" value="Vaccinia Virus protein VP39"/>
    <property type="match status" value="1"/>
</dbReference>
<dbReference type="Proteomes" id="UP000050430">
    <property type="component" value="Unassembled WGS sequence"/>
</dbReference>
<dbReference type="OrthoDB" id="1550770at2"/>
<evidence type="ECO:0008006" key="3">
    <source>
        <dbReference type="Google" id="ProtNLM"/>
    </source>
</evidence>
<dbReference type="EMBL" id="LGCK01000010">
    <property type="protein sequence ID" value="KPL71621.1"/>
    <property type="molecule type" value="Genomic_DNA"/>
</dbReference>
<reference evidence="1 2" key="1">
    <citation type="submission" date="2015-07" db="EMBL/GenBank/DDBJ databases">
        <title>Genome sequence of Leptolinea tardivitalis DSM 16556.</title>
        <authorList>
            <person name="Hemp J."/>
            <person name="Ward L.M."/>
            <person name="Pace L.A."/>
            <person name="Fischer W.W."/>
        </authorList>
    </citation>
    <scope>NUCLEOTIDE SEQUENCE [LARGE SCALE GENOMIC DNA]</scope>
    <source>
        <strain evidence="1 2">YMTK-2</strain>
    </source>
</reference>
<comment type="caution">
    <text evidence="1">The sequence shown here is derived from an EMBL/GenBank/DDBJ whole genome shotgun (WGS) entry which is preliminary data.</text>
</comment>
<dbReference type="InterPro" id="IPR029063">
    <property type="entry name" value="SAM-dependent_MTases_sf"/>
</dbReference>
<protein>
    <recommendedName>
        <fullName evidence="3">Methyltransferase domain-containing protein</fullName>
    </recommendedName>
</protein>
<organism evidence="1 2">
    <name type="scientific">Leptolinea tardivitalis</name>
    <dbReference type="NCBI Taxonomy" id="229920"/>
    <lineage>
        <taxon>Bacteria</taxon>
        <taxon>Bacillati</taxon>
        <taxon>Chloroflexota</taxon>
        <taxon>Anaerolineae</taxon>
        <taxon>Anaerolineales</taxon>
        <taxon>Anaerolineaceae</taxon>
        <taxon>Leptolinea</taxon>
    </lineage>
</organism>